<feature type="transmembrane region" description="Helical" evidence="7">
    <location>
        <begin position="101"/>
        <end position="125"/>
    </location>
</feature>
<name>A0A1I3WTQ2_9ACTN</name>
<comment type="subcellular location">
    <subcellularLocation>
        <location evidence="1 7">Cell membrane</location>
        <topology evidence="1 7">Multi-pass membrane protein</topology>
    </subcellularLocation>
</comment>
<keyword evidence="4 7" id="KW-0812">Transmembrane</keyword>
<sequence length="281" mass="29681">MKVRIGIGIIVFFSVIAIIGPWLNDLMGIGPWKIDYNAISEPPGAGHLLGTTSQGTDVLAQMIAGTRNSMVVGSVAGVIGVILAVVVGVTAGFFGGKVDAVLSFVTNMFLVLPVLPLTLIVAGYVQDTGPVTIALIIGLFGWAAGARTLRAQTLSLRGRDFVMAMRMIGESKPRMIFVEVLPHLAGWISAMFLHLVLGAVLAEAGLAFLGVSSADTISWGTVIDQARQVALLNGMWWWFVPPGLCIALLGTATGLVNFGIDEVMNPRLRTADIKAMRKALA</sequence>
<evidence type="ECO:0000256" key="6">
    <source>
        <dbReference type="ARBA" id="ARBA00023136"/>
    </source>
</evidence>
<evidence type="ECO:0000256" key="2">
    <source>
        <dbReference type="ARBA" id="ARBA00022448"/>
    </source>
</evidence>
<keyword evidence="3" id="KW-1003">Cell membrane</keyword>
<evidence type="ECO:0000259" key="8">
    <source>
        <dbReference type="PROSITE" id="PS50928"/>
    </source>
</evidence>
<evidence type="ECO:0000256" key="7">
    <source>
        <dbReference type="RuleBase" id="RU363032"/>
    </source>
</evidence>
<feature type="transmembrane region" description="Helical" evidence="7">
    <location>
        <begin position="5"/>
        <end position="23"/>
    </location>
</feature>
<dbReference type="Proteomes" id="UP000199111">
    <property type="component" value="Unassembled WGS sequence"/>
</dbReference>
<dbReference type="PANTHER" id="PTHR43386:SF1">
    <property type="entry name" value="D,D-DIPEPTIDE TRANSPORT SYSTEM PERMEASE PROTEIN DDPC-RELATED"/>
    <property type="match status" value="1"/>
</dbReference>
<protein>
    <submittedName>
        <fullName evidence="9">Peptide/nickel transport system permease protein</fullName>
    </submittedName>
</protein>
<dbReference type="RefSeq" id="WP_031169075.1">
    <property type="nucleotide sequence ID" value="NZ_FOQY01000017.1"/>
</dbReference>
<evidence type="ECO:0000256" key="5">
    <source>
        <dbReference type="ARBA" id="ARBA00022989"/>
    </source>
</evidence>
<feature type="transmembrane region" description="Helical" evidence="7">
    <location>
        <begin position="131"/>
        <end position="149"/>
    </location>
</feature>
<evidence type="ECO:0000256" key="1">
    <source>
        <dbReference type="ARBA" id="ARBA00004651"/>
    </source>
</evidence>
<dbReference type="CDD" id="cd06261">
    <property type="entry name" value="TM_PBP2"/>
    <property type="match status" value="1"/>
</dbReference>
<keyword evidence="5 7" id="KW-1133">Transmembrane helix</keyword>
<feature type="transmembrane region" description="Helical" evidence="7">
    <location>
        <begin position="236"/>
        <end position="260"/>
    </location>
</feature>
<dbReference type="GO" id="GO:0005886">
    <property type="term" value="C:plasma membrane"/>
    <property type="evidence" value="ECO:0007669"/>
    <property type="project" value="UniProtKB-SubCell"/>
</dbReference>
<accession>A0A1I3WTQ2</accession>
<dbReference type="PANTHER" id="PTHR43386">
    <property type="entry name" value="OLIGOPEPTIDE TRANSPORT SYSTEM PERMEASE PROTEIN APPC"/>
    <property type="match status" value="1"/>
</dbReference>
<keyword evidence="10" id="KW-1185">Reference proteome</keyword>
<evidence type="ECO:0000256" key="4">
    <source>
        <dbReference type="ARBA" id="ARBA00022692"/>
    </source>
</evidence>
<feature type="transmembrane region" description="Helical" evidence="7">
    <location>
        <begin position="176"/>
        <end position="202"/>
    </location>
</feature>
<reference evidence="10" key="1">
    <citation type="submission" date="2016-10" db="EMBL/GenBank/DDBJ databases">
        <authorList>
            <person name="Varghese N."/>
            <person name="Submissions S."/>
        </authorList>
    </citation>
    <scope>NUCLEOTIDE SEQUENCE [LARGE SCALE GENOMIC DNA]</scope>
    <source>
        <strain evidence="10">CGMCC 4.2126</strain>
    </source>
</reference>
<keyword evidence="2 7" id="KW-0813">Transport</keyword>
<evidence type="ECO:0000313" key="9">
    <source>
        <dbReference type="EMBL" id="SFK10895.1"/>
    </source>
</evidence>
<dbReference type="InterPro" id="IPR035906">
    <property type="entry name" value="MetI-like_sf"/>
</dbReference>
<dbReference type="PROSITE" id="PS50928">
    <property type="entry name" value="ABC_TM1"/>
    <property type="match status" value="1"/>
</dbReference>
<feature type="domain" description="ABC transmembrane type-1" evidence="8">
    <location>
        <begin position="66"/>
        <end position="257"/>
    </location>
</feature>
<evidence type="ECO:0000256" key="3">
    <source>
        <dbReference type="ARBA" id="ARBA00022475"/>
    </source>
</evidence>
<dbReference type="Pfam" id="PF00528">
    <property type="entry name" value="BPD_transp_1"/>
    <property type="match status" value="1"/>
</dbReference>
<dbReference type="SUPFAM" id="SSF161098">
    <property type="entry name" value="MetI-like"/>
    <property type="match status" value="1"/>
</dbReference>
<comment type="similarity">
    <text evidence="7">Belongs to the binding-protein-dependent transport system permease family.</text>
</comment>
<dbReference type="AlphaFoldDB" id="A0A1I3WTQ2"/>
<evidence type="ECO:0000313" key="10">
    <source>
        <dbReference type="Proteomes" id="UP000199111"/>
    </source>
</evidence>
<dbReference type="EMBL" id="FOQY01000017">
    <property type="protein sequence ID" value="SFK10895.1"/>
    <property type="molecule type" value="Genomic_DNA"/>
</dbReference>
<feature type="transmembrane region" description="Helical" evidence="7">
    <location>
        <begin position="71"/>
        <end position="94"/>
    </location>
</feature>
<dbReference type="InterPro" id="IPR000515">
    <property type="entry name" value="MetI-like"/>
</dbReference>
<keyword evidence="6 7" id="KW-0472">Membrane</keyword>
<gene>
    <name evidence="9" type="ORF">SAMN05216275_117132</name>
</gene>
<organism evidence="9 10">
    <name type="scientific">Streptosporangium canum</name>
    <dbReference type="NCBI Taxonomy" id="324952"/>
    <lineage>
        <taxon>Bacteria</taxon>
        <taxon>Bacillati</taxon>
        <taxon>Actinomycetota</taxon>
        <taxon>Actinomycetes</taxon>
        <taxon>Streptosporangiales</taxon>
        <taxon>Streptosporangiaceae</taxon>
        <taxon>Streptosporangium</taxon>
    </lineage>
</organism>
<proteinExistence type="inferred from homology"/>
<dbReference type="GeneID" id="96300542"/>
<dbReference type="Gene3D" id="1.10.3720.10">
    <property type="entry name" value="MetI-like"/>
    <property type="match status" value="1"/>
</dbReference>
<dbReference type="InterPro" id="IPR050366">
    <property type="entry name" value="BP-dependent_transpt_permease"/>
</dbReference>
<dbReference type="GO" id="GO:0071916">
    <property type="term" value="F:dipeptide transmembrane transporter activity"/>
    <property type="evidence" value="ECO:0007669"/>
    <property type="project" value="TreeGrafter"/>
</dbReference>